<dbReference type="InParanoid" id="D8QG14"/>
<dbReference type="Gene3D" id="3.80.10.10">
    <property type="entry name" value="Ribonuclease Inhibitor"/>
    <property type="match status" value="1"/>
</dbReference>
<accession>D8QG14</accession>
<proteinExistence type="predicted"/>
<feature type="non-terminal residue" evidence="2">
    <location>
        <position position="504"/>
    </location>
</feature>
<organism evidence="3">
    <name type="scientific">Schizophyllum commune (strain H4-8 / FGSC 9210)</name>
    <name type="common">Split gill fungus</name>
    <dbReference type="NCBI Taxonomy" id="578458"/>
    <lineage>
        <taxon>Eukaryota</taxon>
        <taxon>Fungi</taxon>
        <taxon>Dikarya</taxon>
        <taxon>Basidiomycota</taxon>
        <taxon>Agaricomycotina</taxon>
        <taxon>Agaricomycetes</taxon>
        <taxon>Agaricomycetidae</taxon>
        <taxon>Agaricales</taxon>
        <taxon>Schizophyllaceae</taxon>
        <taxon>Schizophyllum</taxon>
    </lineage>
</organism>
<evidence type="ECO:0000313" key="3">
    <source>
        <dbReference type="Proteomes" id="UP000007431"/>
    </source>
</evidence>
<evidence type="ECO:0000256" key="1">
    <source>
        <dbReference type="SAM" id="MobiDB-lite"/>
    </source>
</evidence>
<feature type="region of interest" description="Disordered" evidence="1">
    <location>
        <begin position="485"/>
        <end position="504"/>
    </location>
</feature>
<dbReference type="InterPro" id="IPR032675">
    <property type="entry name" value="LRR_dom_sf"/>
</dbReference>
<dbReference type="OMA" id="RISASNM"/>
<evidence type="ECO:0000313" key="2">
    <source>
        <dbReference type="EMBL" id="EFI93516.1"/>
    </source>
</evidence>
<dbReference type="Proteomes" id="UP000007431">
    <property type="component" value="Unassembled WGS sequence"/>
</dbReference>
<keyword evidence="3" id="KW-1185">Reference proteome</keyword>
<name>D8QG14_SCHCM</name>
<gene>
    <name evidence="2" type="ORF">SCHCODRAFT_112807</name>
</gene>
<protein>
    <recommendedName>
        <fullName evidence="4">F-box domain-containing protein</fullName>
    </recommendedName>
</protein>
<dbReference type="AlphaFoldDB" id="D8QG14"/>
<dbReference type="EMBL" id="GL377311">
    <property type="protein sequence ID" value="EFI93516.1"/>
    <property type="molecule type" value="Genomic_DNA"/>
</dbReference>
<evidence type="ECO:0008006" key="4">
    <source>
        <dbReference type="Google" id="ProtNLM"/>
    </source>
</evidence>
<reference evidence="2 3" key="1">
    <citation type="journal article" date="2010" name="Nat. Biotechnol.">
        <title>Genome sequence of the model mushroom Schizophyllum commune.</title>
        <authorList>
            <person name="Ohm R.A."/>
            <person name="de Jong J.F."/>
            <person name="Lugones L.G."/>
            <person name="Aerts A."/>
            <person name="Kothe E."/>
            <person name="Stajich J.E."/>
            <person name="de Vries R.P."/>
            <person name="Record E."/>
            <person name="Levasseur A."/>
            <person name="Baker S.E."/>
            <person name="Bartholomew K.A."/>
            <person name="Coutinho P.M."/>
            <person name="Erdmann S."/>
            <person name="Fowler T.J."/>
            <person name="Gathman A.C."/>
            <person name="Lombard V."/>
            <person name="Henrissat B."/>
            <person name="Knabe N."/>
            <person name="Kuees U."/>
            <person name="Lilly W.W."/>
            <person name="Lindquist E."/>
            <person name="Lucas S."/>
            <person name="Magnuson J.K."/>
            <person name="Piumi F."/>
            <person name="Raudaskoski M."/>
            <person name="Salamov A."/>
            <person name="Schmutz J."/>
            <person name="Schwarze F.W.M.R."/>
            <person name="vanKuyk P.A."/>
            <person name="Horton J.S."/>
            <person name="Grigoriev I.V."/>
            <person name="Woesten H.A.B."/>
        </authorList>
    </citation>
    <scope>NUCLEOTIDE SEQUENCE [LARGE SCALE GENOMIC DNA]</scope>
    <source>
        <strain evidence="3">H4-8 / FGSC 9210</strain>
    </source>
</reference>
<sequence length="504" mass="56825">MHRALLIPEVIATVCSLSHRKDVRNMSKVCHAWRDQALDHLWKTLARDALDKLFSTLPREVYRRKRQFPVLRNRVYTSIFVMVVFSRKLLQIFTVQPRWVRPPSQDEYDQLYTITSRIQVLRVLSNRQLIDMLVRHPPANPLFPRLTDLSVYILCDDVVHDEELTPFSSTVLSKLRVSLTPSEKKPRLDIDALCACCASDVLITLAVFGLRTMPNIVGVRKDVLRQLDVDDLNDEGYAVAAALPALETLRIVTPREDPPSFTKLSSVGRPFHALRTLELRAAAYKGSPYRGLIANFLRHCGILTLSTLTIDLDLPDVCDGERRPTDHWHELFQALASHCYHESLRHLDVRDGSELAVLDGDDIRMLLPFTHLETVSLENRGGIAISNSHIVSLMQAWPSLQTLSLVQPMEDASLADDAEDLVDSDGEALEKIDTPVVYTCTVLGLLEIARRATSLHALTLSVDFSDIPQQLGDRPFDNNVTSLELRGGQRSPEGRRTSLVCRVP</sequence>
<dbReference type="HOGENOM" id="CLU_021164_0_2_1"/>
<dbReference type="VEuPathDB" id="FungiDB:SCHCODRAFT_02639100"/>